<keyword evidence="11" id="KW-0677">Repeat</keyword>
<keyword evidence="12 26" id="KW-0547">Nucleotide-binding</keyword>
<keyword evidence="10" id="KW-0519">Myristate</keyword>
<dbReference type="GO" id="GO:0004674">
    <property type="term" value="F:protein serine/threonine kinase activity"/>
    <property type="evidence" value="ECO:0007669"/>
    <property type="project" value="UniProtKB-KW"/>
</dbReference>
<proteinExistence type="inferred from homology"/>
<dbReference type="Proteomes" id="UP000692954">
    <property type="component" value="Unassembled WGS sequence"/>
</dbReference>
<keyword evidence="8 27" id="KW-0723">Serine/threonine-protein kinase</keyword>
<evidence type="ECO:0000256" key="23">
    <source>
        <dbReference type="ARBA" id="ARBA00048679"/>
    </source>
</evidence>
<keyword evidence="20" id="KW-0449">Lipoprotein</keyword>
<name>A0A8S1PG87_9CILI</name>
<dbReference type="InterPro" id="IPR050205">
    <property type="entry name" value="CDPK_Ser/Thr_kinases"/>
</dbReference>
<dbReference type="PANTHER" id="PTHR24349">
    <property type="entry name" value="SERINE/THREONINE-PROTEIN KINASE"/>
    <property type="match status" value="1"/>
</dbReference>
<comment type="catalytic activity">
    <reaction evidence="22">
        <text>L-threonyl-[protein] + ATP = O-phospho-L-threonyl-[protein] + ADP + H(+)</text>
        <dbReference type="Rhea" id="RHEA:46608"/>
        <dbReference type="Rhea" id="RHEA-COMP:11060"/>
        <dbReference type="Rhea" id="RHEA-COMP:11605"/>
        <dbReference type="ChEBI" id="CHEBI:15378"/>
        <dbReference type="ChEBI" id="CHEBI:30013"/>
        <dbReference type="ChEBI" id="CHEBI:30616"/>
        <dbReference type="ChEBI" id="CHEBI:61977"/>
        <dbReference type="ChEBI" id="CHEBI:456216"/>
        <dbReference type="EC" id="2.7.11.1"/>
    </reaction>
</comment>
<evidence type="ECO:0000256" key="26">
    <source>
        <dbReference type="PROSITE-ProRule" id="PRU10141"/>
    </source>
</evidence>
<dbReference type="GO" id="GO:0005509">
    <property type="term" value="F:calcium ion binding"/>
    <property type="evidence" value="ECO:0007669"/>
    <property type="project" value="InterPro"/>
</dbReference>
<dbReference type="GO" id="GO:0020002">
    <property type="term" value="C:host cell plasma membrane"/>
    <property type="evidence" value="ECO:0007669"/>
    <property type="project" value="UniProtKB-SubCell"/>
</dbReference>
<evidence type="ECO:0000256" key="5">
    <source>
        <dbReference type="ARBA" id="ARBA00012513"/>
    </source>
</evidence>
<gene>
    <name evidence="30" type="ORF">PSON_ATCC_30995.1.T0760220</name>
</gene>
<dbReference type="PROSITE" id="PS00018">
    <property type="entry name" value="EF_HAND_1"/>
    <property type="match status" value="4"/>
</dbReference>
<evidence type="ECO:0000256" key="27">
    <source>
        <dbReference type="RuleBase" id="RU000304"/>
    </source>
</evidence>
<dbReference type="FunFam" id="1.10.510.10:FF:000398">
    <property type="entry name" value="Calcium-dependent protein kinase 1"/>
    <property type="match status" value="1"/>
</dbReference>
<evidence type="ECO:0000256" key="2">
    <source>
        <dbReference type="ARBA" id="ARBA00004230"/>
    </source>
</evidence>
<evidence type="ECO:0000256" key="10">
    <source>
        <dbReference type="ARBA" id="ARBA00022707"/>
    </source>
</evidence>
<keyword evidence="19" id="KW-0966">Cell projection</keyword>
<keyword evidence="31" id="KW-1185">Reference proteome</keyword>
<evidence type="ECO:0000256" key="19">
    <source>
        <dbReference type="ARBA" id="ARBA00023273"/>
    </source>
</evidence>
<feature type="domain" description="EF-hand" evidence="29">
    <location>
        <begin position="382"/>
        <end position="417"/>
    </location>
</feature>
<comment type="catalytic activity">
    <reaction evidence="23">
        <text>L-seryl-[protein] + ATP = O-phospho-L-seryl-[protein] + ADP + H(+)</text>
        <dbReference type="Rhea" id="RHEA:17989"/>
        <dbReference type="Rhea" id="RHEA-COMP:9863"/>
        <dbReference type="Rhea" id="RHEA-COMP:11604"/>
        <dbReference type="ChEBI" id="CHEBI:15378"/>
        <dbReference type="ChEBI" id="CHEBI:29999"/>
        <dbReference type="ChEBI" id="CHEBI:30616"/>
        <dbReference type="ChEBI" id="CHEBI:83421"/>
        <dbReference type="ChEBI" id="CHEBI:456216"/>
        <dbReference type="EC" id="2.7.11.1"/>
    </reaction>
</comment>
<dbReference type="InterPro" id="IPR002048">
    <property type="entry name" value="EF_hand_dom"/>
</dbReference>
<dbReference type="InterPro" id="IPR008271">
    <property type="entry name" value="Ser/Thr_kinase_AS"/>
</dbReference>
<dbReference type="GO" id="GO:0031514">
    <property type="term" value="C:motile cilium"/>
    <property type="evidence" value="ECO:0007669"/>
    <property type="project" value="UniProtKB-SubCell"/>
</dbReference>
<dbReference type="GO" id="GO:0005524">
    <property type="term" value="F:ATP binding"/>
    <property type="evidence" value="ECO:0007669"/>
    <property type="project" value="UniProtKB-UniRule"/>
</dbReference>
<organism evidence="30 31">
    <name type="scientific">Paramecium sonneborni</name>
    <dbReference type="NCBI Taxonomy" id="65129"/>
    <lineage>
        <taxon>Eukaryota</taxon>
        <taxon>Sar</taxon>
        <taxon>Alveolata</taxon>
        <taxon>Ciliophora</taxon>
        <taxon>Intramacronucleata</taxon>
        <taxon>Oligohymenophorea</taxon>
        <taxon>Peniculida</taxon>
        <taxon>Parameciidae</taxon>
        <taxon>Paramecium</taxon>
    </lineage>
</organism>
<keyword evidence="16" id="KW-1043">Host membrane</keyword>
<comment type="subcellular location">
    <subcellularLocation>
        <location evidence="3">Cell membrane</location>
        <topology evidence="3">Lipid-anchor</topology>
        <orientation evidence="3">Cytoplasmic side</orientation>
    </subcellularLocation>
    <subcellularLocation>
        <location evidence="2">Cell projection</location>
        <location evidence="2">Cilium</location>
        <location evidence="2">Flagellum</location>
    </subcellularLocation>
    <subcellularLocation>
        <location evidence="4">Host cell membrane</location>
        <topology evidence="4">Lipid-anchor</topology>
    </subcellularLocation>
    <subcellularLocation>
        <location evidence="24">Parasitophorous vacuole membrane</location>
        <topology evidence="24">Lipid-anchor</topology>
    </subcellularLocation>
</comment>
<keyword evidence="16" id="KW-0472">Membrane</keyword>
<dbReference type="InterPro" id="IPR000719">
    <property type="entry name" value="Prot_kinase_dom"/>
</dbReference>
<keyword evidence="13" id="KW-0418">Kinase</keyword>
<keyword evidence="18" id="KW-0564">Palmitate</keyword>
<accession>A0A8S1PG87</accession>
<keyword evidence="6" id="KW-1003">Cell membrane</keyword>
<evidence type="ECO:0000256" key="9">
    <source>
        <dbReference type="ARBA" id="ARBA00022679"/>
    </source>
</evidence>
<evidence type="ECO:0000256" key="6">
    <source>
        <dbReference type="ARBA" id="ARBA00022475"/>
    </source>
</evidence>
<evidence type="ECO:0000313" key="31">
    <source>
        <dbReference type="Proteomes" id="UP000692954"/>
    </source>
</evidence>
<evidence type="ECO:0000256" key="7">
    <source>
        <dbReference type="ARBA" id="ARBA00022511"/>
    </source>
</evidence>
<dbReference type="FunFam" id="1.10.238.10:FF:000585">
    <property type="entry name" value="Calcium-dependent protein kinase-a"/>
    <property type="match status" value="1"/>
</dbReference>
<evidence type="ECO:0000256" key="15">
    <source>
        <dbReference type="ARBA" id="ARBA00022846"/>
    </source>
</evidence>
<dbReference type="EC" id="2.7.11.1" evidence="5"/>
<keyword evidence="14 26" id="KW-0067">ATP-binding</keyword>
<dbReference type="Pfam" id="PF13499">
    <property type="entry name" value="EF-hand_7"/>
    <property type="match status" value="2"/>
</dbReference>
<dbReference type="PROSITE" id="PS50011">
    <property type="entry name" value="PROTEIN_KINASE_DOM"/>
    <property type="match status" value="1"/>
</dbReference>
<dbReference type="InterPro" id="IPR018247">
    <property type="entry name" value="EF_Hand_1_Ca_BS"/>
</dbReference>
<evidence type="ECO:0000256" key="18">
    <source>
        <dbReference type="ARBA" id="ARBA00023139"/>
    </source>
</evidence>
<feature type="domain" description="Protein kinase" evidence="28">
    <location>
        <begin position="43"/>
        <end position="299"/>
    </location>
</feature>
<dbReference type="GO" id="GO:0005886">
    <property type="term" value="C:plasma membrane"/>
    <property type="evidence" value="ECO:0007669"/>
    <property type="project" value="UniProtKB-SubCell"/>
</dbReference>
<evidence type="ECO:0000313" key="30">
    <source>
        <dbReference type="EMBL" id="CAD8101861.1"/>
    </source>
</evidence>
<feature type="domain" description="EF-hand" evidence="29">
    <location>
        <begin position="345"/>
        <end position="380"/>
    </location>
</feature>
<evidence type="ECO:0000256" key="3">
    <source>
        <dbReference type="ARBA" id="ARBA00004342"/>
    </source>
</evidence>
<comment type="caution">
    <text evidence="30">The sequence shown here is derived from an EMBL/GenBank/DDBJ whole genome shotgun (WGS) entry which is preliminary data.</text>
</comment>
<evidence type="ECO:0000259" key="29">
    <source>
        <dbReference type="PROSITE" id="PS50222"/>
    </source>
</evidence>
<keyword evidence="15" id="KW-0282">Flagellum</keyword>
<dbReference type="FunFam" id="3.30.200.20:FF:001182">
    <property type="entry name" value="Uncharacterized protein"/>
    <property type="match status" value="1"/>
</dbReference>
<evidence type="ECO:0000256" key="1">
    <source>
        <dbReference type="ARBA" id="ARBA00001946"/>
    </source>
</evidence>
<dbReference type="SMART" id="SM00220">
    <property type="entry name" value="S_TKc"/>
    <property type="match status" value="1"/>
</dbReference>
<dbReference type="CDD" id="cd05117">
    <property type="entry name" value="STKc_CAMK"/>
    <property type="match status" value="1"/>
</dbReference>
<feature type="domain" description="EF-hand" evidence="29">
    <location>
        <begin position="454"/>
        <end position="489"/>
    </location>
</feature>
<evidence type="ECO:0000256" key="14">
    <source>
        <dbReference type="ARBA" id="ARBA00022840"/>
    </source>
</evidence>
<dbReference type="OrthoDB" id="40902at2759"/>
<dbReference type="GO" id="GO:0020005">
    <property type="term" value="C:symbiont-containing vacuole membrane"/>
    <property type="evidence" value="ECO:0007669"/>
    <property type="project" value="UniProtKB-SubCell"/>
</dbReference>
<keyword evidence="17" id="KW-0969">Cilium</keyword>
<dbReference type="EMBL" id="CAJJDN010000076">
    <property type="protein sequence ID" value="CAD8101861.1"/>
    <property type="molecule type" value="Genomic_DNA"/>
</dbReference>
<dbReference type="PROSITE" id="PS00107">
    <property type="entry name" value="PROTEIN_KINASE_ATP"/>
    <property type="match status" value="1"/>
</dbReference>
<dbReference type="FunFam" id="1.10.238.10:FF:000299">
    <property type="entry name" value="Uncharacterized protein"/>
    <property type="match status" value="1"/>
</dbReference>
<dbReference type="AlphaFoldDB" id="A0A8S1PG87"/>
<dbReference type="SMART" id="SM00054">
    <property type="entry name" value="EFh"/>
    <property type="match status" value="4"/>
</dbReference>
<dbReference type="PROSITE" id="PS00108">
    <property type="entry name" value="PROTEIN_KINASE_ST"/>
    <property type="match status" value="1"/>
</dbReference>
<protein>
    <recommendedName>
        <fullName evidence="25">Calcium-dependent protein kinase 1</fullName>
        <ecNumber evidence="5">2.7.11.1</ecNumber>
    </recommendedName>
</protein>
<dbReference type="Pfam" id="PF00069">
    <property type="entry name" value="Pkinase"/>
    <property type="match status" value="1"/>
</dbReference>
<evidence type="ECO:0000256" key="24">
    <source>
        <dbReference type="ARBA" id="ARBA00060437"/>
    </source>
</evidence>
<evidence type="ECO:0000256" key="13">
    <source>
        <dbReference type="ARBA" id="ARBA00022777"/>
    </source>
</evidence>
<evidence type="ECO:0000256" key="20">
    <source>
        <dbReference type="ARBA" id="ARBA00023288"/>
    </source>
</evidence>
<dbReference type="CDD" id="cd00051">
    <property type="entry name" value="EFh"/>
    <property type="match status" value="1"/>
</dbReference>
<evidence type="ECO:0000256" key="17">
    <source>
        <dbReference type="ARBA" id="ARBA00023069"/>
    </source>
</evidence>
<evidence type="ECO:0000256" key="4">
    <source>
        <dbReference type="ARBA" id="ARBA00004425"/>
    </source>
</evidence>
<reference evidence="30" key="1">
    <citation type="submission" date="2021-01" db="EMBL/GenBank/DDBJ databases">
        <authorList>
            <consortium name="Genoscope - CEA"/>
            <person name="William W."/>
        </authorList>
    </citation>
    <scope>NUCLEOTIDE SEQUENCE</scope>
</reference>
<comment type="cofactor">
    <cofactor evidence="1">
        <name>Mg(2+)</name>
        <dbReference type="ChEBI" id="CHEBI:18420"/>
    </cofactor>
</comment>
<dbReference type="InterPro" id="IPR017441">
    <property type="entry name" value="Protein_kinase_ATP_BS"/>
</dbReference>
<evidence type="ECO:0000256" key="11">
    <source>
        <dbReference type="ARBA" id="ARBA00022737"/>
    </source>
</evidence>
<feature type="domain" description="EF-hand" evidence="29">
    <location>
        <begin position="418"/>
        <end position="453"/>
    </location>
</feature>
<evidence type="ECO:0000256" key="25">
    <source>
        <dbReference type="ARBA" id="ARBA00068067"/>
    </source>
</evidence>
<keyword evidence="9" id="KW-0808">Transferase</keyword>
<feature type="binding site" evidence="26">
    <location>
        <position position="72"/>
    </location>
    <ligand>
        <name>ATP</name>
        <dbReference type="ChEBI" id="CHEBI:30616"/>
    </ligand>
</feature>
<evidence type="ECO:0000259" key="28">
    <source>
        <dbReference type="PROSITE" id="PS50011"/>
    </source>
</evidence>
<evidence type="ECO:0000256" key="16">
    <source>
        <dbReference type="ARBA" id="ARBA00022870"/>
    </source>
</evidence>
<evidence type="ECO:0000256" key="8">
    <source>
        <dbReference type="ARBA" id="ARBA00022527"/>
    </source>
</evidence>
<sequence>MGCGSSKLEEVENPNKIKDVAHFQISSSGMVTEKHGSITNEYTLLKHPIGKGAFGEVRKGIHKVTNQIRAIKVISKEKANTLEVGRLRIEIEILKRLDHPNIIKIYEFYQDNKNIYIVTELCTGGELFDKIQDQQVFSERKAAETMKQVLSAVNYLHKSKIVHRDLKPENILYEANKPQALLKIVDFGTSRVFESGYKMNQKLGTPYYIAPEVLERKYDEKCDVWSCGVILYILLCGLPPFNGETNEEILENVREGELSFDGEQWNQISYEAKLLIKKMLERDPRKRISAEQAQRDPWISTYVKKTEMNMTQLTTVLNNLRNFRIEKKFQEAALTFMVNQMATSQEKQELLQQFQALDLNGDGRLSKEELIIGYSKLMSYTDAELEVDKLMKYIDQDKNGSIDYSEFILATFNKVKLLEDTRLEQAFRIFDKDGSGSISIDEIKGIFGSKEATVSDDVWKELLAEVDSNGDGSISFQEFKEIILKAINTNTSDQKPLK</sequence>
<keyword evidence="7" id="KW-1032">Host cell membrane</keyword>
<evidence type="ECO:0000256" key="21">
    <source>
        <dbReference type="ARBA" id="ARBA00024334"/>
    </source>
</evidence>
<dbReference type="PROSITE" id="PS50222">
    <property type="entry name" value="EF_HAND_2"/>
    <property type="match status" value="4"/>
</dbReference>
<evidence type="ECO:0000256" key="22">
    <source>
        <dbReference type="ARBA" id="ARBA00047899"/>
    </source>
</evidence>
<evidence type="ECO:0000256" key="12">
    <source>
        <dbReference type="ARBA" id="ARBA00022741"/>
    </source>
</evidence>
<comment type="similarity">
    <text evidence="21">Belongs to the protein kinase superfamily. Ser/Thr protein kinase family. CDPK subfamily.</text>
</comment>